<keyword evidence="2" id="KW-1185">Reference proteome</keyword>
<comment type="caution">
    <text evidence="1">The sequence shown here is derived from an EMBL/GenBank/DDBJ whole genome shotgun (WGS) entry which is preliminary data.</text>
</comment>
<sequence length="146" mass="15704">MQISTVGGGETISDCRSLLKRKRMVESQDGDSLGQVTQLTETIIQSEGGEEEEEEVDMEGGGHVTPDGSRRTMRVSKPPHCGTGGHLQKKHGDTNHEKVVDAARGRGGGRDLEQHILATGATNVGSKYISCKVCKTKLLRLGLKHV</sequence>
<protein>
    <submittedName>
        <fullName evidence="1">Uncharacterized protein</fullName>
    </submittedName>
</protein>
<gene>
    <name evidence="1" type="ORF">RHMOL_Rhmol01G0207100</name>
</gene>
<organism evidence="1 2">
    <name type="scientific">Rhododendron molle</name>
    <name type="common">Chinese azalea</name>
    <name type="synonym">Azalea mollis</name>
    <dbReference type="NCBI Taxonomy" id="49168"/>
    <lineage>
        <taxon>Eukaryota</taxon>
        <taxon>Viridiplantae</taxon>
        <taxon>Streptophyta</taxon>
        <taxon>Embryophyta</taxon>
        <taxon>Tracheophyta</taxon>
        <taxon>Spermatophyta</taxon>
        <taxon>Magnoliopsida</taxon>
        <taxon>eudicotyledons</taxon>
        <taxon>Gunneridae</taxon>
        <taxon>Pentapetalae</taxon>
        <taxon>asterids</taxon>
        <taxon>Ericales</taxon>
        <taxon>Ericaceae</taxon>
        <taxon>Ericoideae</taxon>
        <taxon>Rhodoreae</taxon>
        <taxon>Rhododendron</taxon>
    </lineage>
</organism>
<evidence type="ECO:0000313" key="2">
    <source>
        <dbReference type="Proteomes" id="UP001062846"/>
    </source>
</evidence>
<reference evidence="1" key="1">
    <citation type="submission" date="2022-02" db="EMBL/GenBank/DDBJ databases">
        <title>Plant Genome Project.</title>
        <authorList>
            <person name="Zhang R.-G."/>
        </authorList>
    </citation>
    <scope>NUCLEOTIDE SEQUENCE</scope>
    <source>
        <strain evidence="1">AT1</strain>
    </source>
</reference>
<evidence type="ECO:0000313" key="1">
    <source>
        <dbReference type="EMBL" id="KAI8572536.1"/>
    </source>
</evidence>
<accession>A0ACC0Q541</accession>
<dbReference type="EMBL" id="CM046388">
    <property type="protein sequence ID" value="KAI8572536.1"/>
    <property type="molecule type" value="Genomic_DNA"/>
</dbReference>
<name>A0ACC0Q541_RHOML</name>
<proteinExistence type="predicted"/>
<dbReference type="Proteomes" id="UP001062846">
    <property type="component" value="Chromosome 1"/>
</dbReference>